<evidence type="ECO:0000259" key="1">
    <source>
        <dbReference type="PROSITE" id="PS51819"/>
    </source>
</evidence>
<dbReference type="InterPro" id="IPR029068">
    <property type="entry name" value="Glyas_Bleomycin-R_OHBP_Dase"/>
</dbReference>
<dbReference type="Pfam" id="PF00903">
    <property type="entry name" value="Glyoxalase"/>
    <property type="match status" value="1"/>
</dbReference>
<dbReference type="Proteomes" id="UP000640426">
    <property type="component" value="Unassembled WGS sequence"/>
</dbReference>
<dbReference type="InterPro" id="IPR004360">
    <property type="entry name" value="Glyas_Fos-R_dOase_dom"/>
</dbReference>
<keyword evidence="3" id="KW-1185">Reference proteome</keyword>
<reference evidence="3" key="1">
    <citation type="submission" date="2020-12" db="EMBL/GenBank/DDBJ databases">
        <title>Hymenobacter sp.</title>
        <authorList>
            <person name="Kim M.K."/>
        </authorList>
    </citation>
    <scope>NUCLEOTIDE SEQUENCE [LARGE SCALE GENOMIC DNA]</scope>
    <source>
        <strain evidence="3">BT553</strain>
    </source>
</reference>
<dbReference type="InterPro" id="IPR037523">
    <property type="entry name" value="VOC_core"/>
</dbReference>
<accession>A0ABS0XSR0</accession>
<organism evidence="2 3">
    <name type="scientific">Sphingomonas mollis</name>
    <dbReference type="NCBI Taxonomy" id="2795726"/>
    <lineage>
        <taxon>Bacteria</taxon>
        <taxon>Pseudomonadati</taxon>
        <taxon>Pseudomonadota</taxon>
        <taxon>Alphaproteobacteria</taxon>
        <taxon>Sphingomonadales</taxon>
        <taxon>Sphingomonadaceae</taxon>
        <taxon>Sphingomonas</taxon>
    </lineage>
</organism>
<protein>
    <submittedName>
        <fullName evidence="2">VOC family protein</fullName>
    </submittedName>
</protein>
<dbReference type="Gene3D" id="3.30.720.120">
    <property type="match status" value="1"/>
</dbReference>
<dbReference type="PROSITE" id="PS51819">
    <property type="entry name" value="VOC"/>
    <property type="match status" value="1"/>
</dbReference>
<dbReference type="RefSeq" id="WP_199039748.1">
    <property type="nucleotide sequence ID" value="NZ_JAELXS010000008.1"/>
</dbReference>
<sequence>MADRPTGGVTAFLTIAQRRGREALSFYERAFAAEVVERNVAEDGERLMQASLRLNGGWIMLSDEFPEWTGHAAPPPAGVTLHLQVDDADRWVARAAATGAVVTMPVADQFWGDRYGQVVDPFGHRWSIGSPIKE</sequence>
<feature type="domain" description="VOC" evidence="1">
    <location>
        <begin position="9"/>
        <end position="131"/>
    </location>
</feature>
<gene>
    <name evidence="2" type="ORF">JAO74_14820</name>
</gene>
<dbReference type="CDD" id="cd07246">
    <property type="entry name" value="VOC_like"/>
    <property type="match status" value="1"/>
</dbReference>
<comment type="caution">
    <text evidence="2">The sequence shown here is derived from an EMBL/GenBank/DDBJ whole genome shotgun (WGS) entry which is preliminary data.</text>
</comment>
<dbReference type="Gene3D" id="3.30.720.110">
    <property type="match status" value="1"/>
</dbReference>
<dbReference type="SUPFAM" id="SSF54593">
    <property type="entry name" value="Glyoxalase/Bleomycin resistance protein/Dihydroxybiphenyl dioxygenase"/>
    <property type="match status" value="1"/>
</dbReference>
<proteinExistence type="predicted"/>
<evidence type="ECO:0000313" key="2">
    <source>
        <dbReference type="EMBL" id="MBJ6123068.1"/>
    </source>
</evidence>
<dbReference type="PANTHER" id="PTHR34109:SF1">
    <property type="entry name" value="VOC DOMAIN-CONTAINING PROTEIN"/>
    <property type="match status" value="1"/>
</dbReference>
<name>A0ABS0XSR0_9SPHN</name>
<dbReference type="PANTHER" id="PTHR34109">
    <property type="entry name" value="BNAUNNG04460D PROTEIN-RELATED"/>
    <property type="match status" value="1"/>
</dbReference>
<dbReference type="EMBL" id="JAELXS010000008">
    <property type="protein sequence ID" value="MBJ6123068.1"/>
    <property type="molecule type" value="Genomic_DNA"/>
</dbReference>
<evidence type="ECO:0000313" key="3">
    <source>
        <dbReference type="Proteomes" id="UP000640426"/>
    </source>
</evidence>